<gene>
    <name evidence="3" type="ORF">DEBURN_LOCUS5793</name>
</gene>
<name>A0A9N9A979_9GLOM</name>
<accession>A0A9N9A979</accession>
<keyword evidence="4" id="KW-1185">Reference proteome</keyword>
<protein>
    <submittedName>
        <fullName evidence="3">5984_t:CDS:1</fullName>
    </submittedName>
</protein>
<dbReference type="EMBL" id="CAJVPK010000537">
    <property type="protein sequence ID" value="CAG8523693.1"/>
    <property type="molecule type" value="Genomic_DNA"/>
</dbReference>
<keyword evidence="2" id="KW-0732">Signal</keyword>
<dbReference type="AlphaFoldDB" id="A0A9N9A979"/>
<feature type="chain" id="PRO_5040390370" evidence="2">
    <location>
        <begin position="26"/>
        <end position="82"/>
    </location>
</feature>
<evidence type="ECO:0000256" key="1">
    <source>
        <dbReference type="SAM" id="MobiDB-lite"/>
    </source>
</evidence>
<reference evidence="3" key="1">
    <citation type="submission" date="2021-06" db="EMBL/GenBank/DDBJ databases">
        <authorList>
            <person name="Kallberg Y."/>
            <person name="Tangrot J."/>
            <person name="Rosling A."/>
        </authorList>
    </citation>
    <scope>NUCLEOTIDE SEQUENCE</scope>
    <source>
        <strain evidence="3">AZ414A</strain>
    </source>
</reference>
<feature type="signal peptide" evidence="2">
    <location>
        <begin position="1"/>
        <end position="25"/>
    </location>
</feature>
<sequence length="82" mass="9009">MATKTTKLYLLLALFLVLMLTSALSAPTEPQDSELEPRSDPINKKPGDKDEVHTFPPKSSAKRNLGDLEPKACYYCGETIVA</sequence>
<evidence type="ECO:0000313" key="3">
    <source>
        <dbReference type="EMBL" id="CAG8523693.1"/>
    </source>
</evidence>
<proteinExistence type="predicted"/>
<comment type="caution">
    <text evidence="3">The sequence shown here is derived from an EMBL/GenBank/DDBJ whole genome shotgun (WGS) entry which is preliminary data.</text>
</comment>
<feature type="compositionally biased region" description="Basic and acidic residues" evidence="1">
    <location>
        <begin position="35"/>
        <end position="53"/>
    </location>
</feature>
<evidence type="ECO:0000313" key="4">
    <source>
        <dbReference type="Proteomes" id="UP000789706"/>
    </source>
</evidence>
<dbReference type="Proteomes" id="UP000789706">
    <property type="component" value="Unassembled WGS sequence"/>
</dbReference>
<evidence type="ECO:0000256" key="2">
    <source>
        <dbReference type="SAM" id="SignalP"/>
    </source>
</evidence>
<feature type="region of interest" description="Disordered" evidence="1">
    <location>
        <begin position="27"/>
        <end position="65"/>
    </location>
</feature>
<organism evidence="3 4">
    <name type="scientific">Diversispora eburnea</name>
    <dbReference type="NCBI Taxonomy" id="1213867"/>
    <lineage>
        <taxon>Eukaryota</taxon>
        <taxon>Fungi</taxon>
        <taxon>Fungi incertae sedis</taxon>
        <taxon>Mucoromycota</taxon>
        <taxon>Glomeromycotina</taxon>
        <taxon>Glomeromycetes</taxon>
        <taxon>Diversisporales</taxon>
        <taxon>Diversisporaceae</taxon>
        <taxon>Diversispora</taxon>
    </lineage>
</organism>